<dbReference type="GeneID" id="4782173"/>
<accession>A2BJB8</accession>
<name>A2BJB8_HYPBU</name>
<reference evidence="2 3" key="1">
    <citation type="journal article" date="2007" name="Archaea">
        <title>The genome of Hyperthermus butylicus: a sulfur-reducing, peptide fermenting, neutrophilic Crenarchaeote growing up to 108 degrees C.</title>
        <authorList>
            <person name="Brugger K."/>
            <person name="Chen L."/>
            <person name="Stark M."/>
            <person name="Zibat A."/>
            <person name="Redder P."/>
            <person name="Ruepp A."/>
            <person name="Awayez M."/>
            <person name="She Q."/>
            <person name="Garrett R.A."/>
            <person name="Klenk H.P."/>
        </authorList>
    </citation>
    <scope>NUCLEOTIDE SEQUENCE [LARGE SCALE GENOMIC DNA]</scope>
    <source>
        <strain evidence="3">DSM 5456 / JCM 9403 / PLM1-5</strain>
    </source>
</reference>
<dbReference type="eggNOG" id="arCOG02272">
    <property type="taxonomic scope" value="Archaea"/>
</dbReference>
<evidence type="ECO:0000313" key="3">
    <source>
        <dbReference type="Proteomes" id="UP000002593"/>
    </source>
</evidence>
<dbReference type="RefSeq" id="WP_011821396.1">
    <property type="nucleotide sequence ID" value="NC_008818.1"/>
</dbReference>
<gene>
    <name evidence="2" type="ordered locus">Hbut_0207</name>
</gene>
<proteinExistence type="predicted"/>
<dbReference type="OrthoDB" id="382444at2157"/>
<dbReference type="PANTHER" id="PTHR34236:SF1">
    <property type="entry name" value="DIMETHYL SULFOXIDE REDUCTASE TRANSCRIPTIONAL ACTIVATOR"/>
    <property type="match status" value="1"/>
</dbReference>
<dbReference type="EnsemblBacteria" id="ABM80079">
    <property type="protein sequence ID" value="ABM80079"/>
    <property type="gene ID" value="Hbut_0207"/>
</dbReference>
<evidence type="ECO:0000313" key="2">
    <source>
        <dbReference type="EMBL" id="ABM80079.1"/>
    </source>
</evidence>
<dbReference type="Proteomes" id="UP000002593">
    <property type="component" value="Chromosome"/>
</dbReference>
<dbReference type="Pfam" id="PF04967">
    <property type="entry name" value="HTH_10"/>
    <property type="match status" value="1"/>
</dbReference>
<dbReference type="STRING" id="415426.Hbut_0207"/>
<feature type="domain" description="HTH bat-type" evidence="1">
    <location>
        <begin position="180"/>
        <end position="232"/>
    </location>
</feature>
<organism evidence="2 3">
    <name type="scientific">Hyperthermus butylicus (strain DSM 5456 / JCM 9403 / PLM1-5)</name>
    <dbReference type="NCBI Taxonomy" id="415426"/>
    <lineage>
        <taxon>Archaea</taxon>
        <taxon>Thermoproteota</taxon>
        <taxon>Thermoprotei</taxon>
        <taxon>Desulfurococcales</taxon>
        <taxon>Pyrodictiaceae</taxon>
        <taxon>Hyperthermus</taxon>
    </lineage>
</organism>
<dbReference type="AlphaFoldDB" id="A2BJB8"/>
<dbReference type="EMBL" id="CP000493">
    <property type="protein sequence ID" value="ABM80079.1"/>
    <property type="molecule type" value="Genomic_DNA"/>
</dbReference>
<keyword evidence="3" id="KW-1185">Reference proteome</keyword>
<sequence length="262" mass="29387">MATEPLLVLAAYRGSTRYNLIRGLLAKAEAACSMDGYVECRIGEQGESIPRPVLAARIYQCSCWDDGAEIWARVSGEPPALEALKRVLRQEKGLGFQVLSETKYSIMLRLVSEMEQSCGLVDWCPFTKPIKAAMVRTVICTSRMVLVELIVAKASVLHSIEEAGFEIIYRAPLNSVEHSLTAKQEAALVLAYLYGYYSYPRRISVKGLASKLGISSSALAELLRRAELKIITRYILEELPHYLLRHYAAARMAEERRRASRR</sequence>
<evidence type="ECO:0000259" key="1">
    <source>
        <dbReference type="Pfam" id="PF04967"/>
    </source>
</evidence>
<dbReference type="HOGENOM" id="CLU_1060092_0_0_2"/>
<dbReference type="InterPro" id="IPR007050">
    <property type="entry name" value="HTH_bacterioopsin"/>
</dbReference>
<dbReference type="PANTHER" id="PTHR34236">
    <property type="entry name" value="DIMETHYL SULFOXIDE REDUCTASE TRANSCRIPTIONAL ACTIVATOR"/>
    <property type="match status" value="1"/>
</dbReference>
<protein>
    <submittedName>
        <fullName evidence="2">HTHelix DNA binding</fullName>
    </submittedName>
</protein>
<dbReference type="KEGG" id="hbu:Hbut_0207"/>